<keyword evidence="2" id="KW-1185">Reference proteome</keyword>
<dbReference type="EMBL" id="CADCXV010000158">
    <property type="protein sequence ID" value="CAB0028554.1"/>
    <property type="molecule type" value="Genomic_DNA"/>
</dbReference>
<dbReference type="AlphaFoldDB" id="A0A6H5HXB3"/>
<sequence>MKKAVDSHKMYETSRLCARARSNKHVPWICFASSARSNTNTPPSTSRAIRATRRVKFHVRRYFLCTTTTGARPLIGSNTNLRLRLGIV</sequence>
<name>A0A6H5HXB3_9HYME</name>
<proteinExistence type="predicted"/>
<protein>
    <submittedName>
        <fullName evidence="1">Uncharacterized protein</fullName>
    </submittedName>
</protein>
<dbReference type="Proteomes" id="UP000479190">
    <property type="component" value="Unassembled WGS sequence"/>
</dbReference>
<gene>
    <name evidence="1" type="ORF">TBRA_LOCUS710</name>
</gene>
<evidence type="ECO:0000313" key="1">
    <source>
        <dbReference type="EMBL" id="CAB0028554.1"/>
    </source>
</evidence>
<reference evidence="1 2" key="1">
    <citation type="submission" date="2020-02" db="EMBL/GenBank/DDBJ databases">
        <authorList>
            <person name="Ferguson B K."/>
        </authorList>
    </citation>
    <scope>NUCLEOTIDE SEQUENCE [LARGE SCALE GENOMIC DNA]</scope>
</reference>
<organism evidence="1 2">
    <name type="scientific">Trichogramma brassicae</name>
    <dbReference type="NCBI Taxonomy" id="86971"/>
    <lineage>
        <taxon>Eukaryota</taxon>
        <taxon>Metazoa</taxon>
        <taxon>Ecdysozoa</taxon>
        <taxon>Arthropoda</taxon>
        <taxon>Hexapoda</taxon>
        <taxon>Insecta</taxon>
        <taxon>Pterygota</taxon>
        <taxon>Neoptera</taxon>
        <taxon>Endopterygota</taxon>
        <taxon>Hymenoptera</taxon>
        <taxon>Apocrita</taxon>
        <taxon>Proctotrupomorpha</taxon>
        <taxon>Chalcidoidea</taxon>
        <taxon>Trichogrammatidae</taxon>
        <taxon>Trichogramma</taxon>
    </lineage>
</organism>
<accession>A0A6H5HXB3</accession>
<evidence type="ECO:0000313" key="2">
    <source>
        <dbReference type="Proteomes" id="UP000479190"/>
    </source>
</evidence>